<dbReference type="PROSITE" id="PS00061">
    <property type="entry name" value="ADH_SHORT"/>
    <property type="match status" value="1"/>
</dbReference>
<protein>
    <submittedName>
        <fullName evidence="2">Short-chain dehydrogenase/reductase SDR</fullName>
    </submittedName>
</protein>
<organism evidence="2 3">
    <name type="scientific">Caballeronia hypogeia</name>
    <dbReference type="NCBI Taxonomy" id="1777140"/>
    <lineage>
        <taxon>Bacteria</taxon>
        <taxon>Pseudomonadati</taxon>
        <taxon>Pseudomonadota</taxon>
        <taxon>Betaproteobacteria</taxon>
        <taxon>Burkholderiales</taxon>
        <taxon>Burkholderiaceae</taxon>
        <taxon>Caballeronia</taxon>
    </lineage>
</organism>
<dbReference type="Pfam" id="PF13561">
    <property type="entry name" value="adh_short_C2"/>
    <property type="match status" value="1"/>
</dbReference>
<evidence type="ECO:0000313" key="2">
    <source>
        <dbReference type="EMBL" id="SAK74426.1"/>
    </source>
</evidence>
<gene>
    <name evidence="2" type="ORF">AWB79_04358</name>
</gene>
<comment type="similarity">
    <text evidence="1">Belongs to the short-chain dehydrogenases/reductases (SDR) family.</text>
</comment>
<dbReference type="RefSeq" id="WP_061169492.1">
    <property type="nucleotide sequence ID" value="NZ_FCOA02000015.1"/>
</dbReference>
<dbReference type="Proteomes" id="UP000054851">
    <property type="component" value="Unassembled WGS sequence"/>
</dbReference>
<dbReference type="PANTHER" id="PTHR42879">
    <property type="entry name" value="3-OXOACYL-(ACYL-CARRIER-PROTEIN) REDUCTASE"/>
    <property type="match status" value="1"/>
</dbReference>
<name>A0A158BXP9_9BURK</name>
<dbReference type="OrthoDB" id="8940911at2"/>
<dbReference type="FunFam" id="3.40.50.720:FF:000084">
    <property type="entry name" value="Short-chain dehydrogenase reductase"/>
    <property type="match status" value="1"/>
</dbReference>
<dbReference type="NCBIfam" id="NF005559">
    <property type="entry name" value="PRK07231.1"/>
    <property type="match status" value="1"/>
</dbReference>
<dbReference type="STRING" id="1777140.AWB79_04358"/>
<dbReference type="GO" id="GO:0032787">
    <property type="term" value="P:monocarboxylic acid metabolic process"/>
    <property type="evidence" value="ECO:0007669"/>
    <property type="project" value="UniProtKB-ARBA"/>
</dbReference>
<comment type="caution">
    <text evidence="2">The sequence shown here is derived from an EMBL/GenBank/DDBJ whole genome shotgun (WGS) entry which is preliminary data.</text>
</comment>
<dbReference type="PRINTS" id="PR00081">
    <property type="entry name" value="GDHRDH"/>
</dbReference>
<dbReference type="PRINTS" id="PR00080">
    <property type="entry name" value="SDRFAMILY"/>
</dbReference>
<dbReference type="SUPFAM" id="SSF51735">
    <property type="entry name" value="NAD(P)-binding Rossmann-fold domains"/>
    <property type="match status" value="1"/>
</dbReference>
<dbReference type="InterPro" id="IPR036291">
    <property type="entry name" value="NAD(P)-bd_dom_sf"/>
</dbReference>
<dbReference type="InterPro" id="IPR020904">
    <property type="entry name" value="Sc_DH/Rdtase_CS"/>
</dbReference>
<evidence type="ECO:0000313" key="3">
    <source>
        <dbReference type="Proteomes" id="UP000054851"/>
    </source>
</evidence>
<proteinExistence type="inferred from homology"/>
<dbReference type="EMBL" id="FCOA02000015">
    <property type="protein sequence ID" value="SAK74426.1"/>
    <property type="molecule type" value="Genomic_DNA"/>
</dbReference>
<dbReference type="Gene3D" id="3.40.50.720">
    <property type="entry name" value="NAD(P)-binding Rossmann-like Domain"/>
    <property type="match status" value="1"/>
</dbReference>
<keyword evidence="3" id="KW-1185">Reference proteome</keyword>
<dbReference type="InterPro" id="IPR050259">
    <property type="entry name" value="SDR"/>
</dbReference>
<evidence type="ECO:0000256" key="1">
    <source>
        <dbReference type="ARBA" id="ARBA00006484"/>
    </source>
</evidence>
<dbReference type="PANTHER" id="PTHR42879:SF2">
    <property type="entry name" value="3-OXOACYL-[ACYL-CARRIER-PROTEIN] REDUCTASE FABG"/>
    <property type="match status" value="1"/>
</dbReference>
<dbReference type="InterPro" id="IPR002347">
    <property type="entry name" value="SDR_fam"/>
</dbReference>
<reference evidence="2" key="1">
    <citation type="submission" date="2016-01" db="EMBL/GenBank/DDBJ databases">
        <authorList>
            <person name="Peeters C."/>
        </authorList>
    </citation>
    <scope>NUCLEOTIDE SEQUENCE</scope>
    <source>
        <strain evidence="2">LMG 29322</strain>
    </source>
</reference>
<accession>A0A158BXP9</accession>
<sequence length="255" mass="26706">MIDAAHPDRVAVVTGAAGGLGGAIATRLAADGFTVVATDLTLAAAETVSSEIIRLDKRAFALELNVGDDDSIKAFFEALDARVGRCDVLVNNAGIAGLHSFTEFPLDHFRRIMEVNVTGPLALAQQAALRMRPFGWGRIVNIASVSGIRAGAGRTGYGTSKTAMIGLTRQMAIELAEYGITANAVAPGPVETTLTRQHSAEARNAYLRQVPMKRYGLPEEIAAAVAFFASRESSFITGQTLSVDGGFVAAGILDA</sequence>
<dbReference type="AlphaFoldDB" id="A0A158BXP9"/>